<dbReference type="InterPro" id="IPR012164">
    <property type="entry name" value="Rpa12/Rpb9/Rpc10/TFS"/>
</dbReference>
<name>A0ABQ8U362_9EUKA</name>
<evidence type="ECO:0000256" key="4">
    <source>
        <dbReference type="ARBA" id="ARBA00022833"/>
    </source>
</evidence>
<dbReference type="CDD" id="cd10508">
    <property type="entry name" value="Zn-ribbon_RPB9"/>
    <property type="match status" value="1"/>
</dbReference>
<dbReference type="Pfam" id="PF02150">
    <property type="entry name" value="Zn_ribbon_RPB9"/>
    <property type="match status" value="1"/>
</dbReference>
<comment type="similarity">
    <text evidence="7">Belongs to the archaeal rpoM/eukaryotic RPA12/RPB9/RPC11 RNA polymerase family.</text>
</comment>
<keyword evidence="2 7" id="KW-0479">Metal-binding</keyword>
<evidence type="ECO:0000256" key="6">
    <source>
        <dbReference type="PROSITE-ProRule" id="PRU00472"/>
    </source>
</evidence>
<evidence type="ECO:0000256" key="2">
    <source>
        <dbReference type="ARBA" id="ARBA00022723"/>
    </source>
</evidence>
<dbReference type="EMBL" id="JAPMOS010000225">
    <property type="protein sequence ID" value="KAJ4453718.1"/>
    <property type="molecule type" value="Genomic_DNA"/>
</dbReference>
<keyword evidence="7 10" id="KW-0240">DNA-directed RNA polymerase</keyword>
<comment type="caution">
    <text evidence="10">The sequence shown here is derived from an EMBL/GenBank/DDBJ whole genome shotgun (WGS) entry which is preliminary data.</text>
</comment>
<feature type="domain" description="TFIIS-type" evidence="9">
    <location>
        <begin position="241"/>
        <end position="283"/>
    </location>
</feature>
<protein>
    <submittedName>
        <fullName evidence="10">DNA-directed RNA polymerases II</fullName>
    </submittedName>
</protein>
<dbReference type="PANTHER" id="PTHR11239">
    <property type="entry name" value="DNA-DIRECTED RNA POLYMERASE"/>
    <property type="match status" value="1"/>
</dbReference>
<evidence type="ECO:0000256" key="5">
    <source>
        <dbReference type="ARBA" id="ARBA00023242"/>
    </source>
</evidence>
<feature type="region of interest" description="Disordered" evidence="8">
    <location>
        <begin position="50"/>
        <end position="116"/>
    </location>
</feature>
<dbReference type="SMART" id="SM00661">
    <property type="entry name" value="RPOL9"/>
    <property type="match status" value="1"/>
</dbReference>
<dbReference type="SMART" id="SM00440">
    <property type="entry name" value="ZnF_C2C2"/>
    <property type="match status" value="1"/>
</dbReference>
<accession>A0ABQ8U362</accession>
<evidence type="ECO:0000256" key="1">
    <source>
        <dbReference type="ARBA" id="ARBA00004604"/>
    </source>
</evidence>
<dbReference type="Gene3D" id="2.20.25.10">
    <property type="match status" value="2"/>
</dbReference>
<dbReference type="InterPro" id="IPR001222">
    <property type="entry name" value="Znf_TFIIS"/>
</dbReference>
<organism evidence="10 11">
    <name type="scientific">Paratrimastix pyriformis</name>
    <dbReference type="NCBI Taxonomy" id="342808"/>
    <lineage>
        <taxon>Eukaryota</taxon>
        <taxon>Metamonada</taxon>
        <taxon>Preaxostyla</taxon>
        <taxon>Paratrimastigidae</taxon>
        <taxon>Paratrimastix</taxon>
    </lineage>
</organism>
<evidence type="ECO:0000256" key="7">
    <source>
        <dbReference type="RuleBase" id="RU003474"/>
    </source>
</evidence>
<comment type="subcellular location">
    <subcellularLocation>
        <location evidence="1">Nucleus</location>
        <location evidence="1">Nucleolus</location>
    </subcellularLocation>
</comment>
<dbReference type="SUPFAM" id="SSF57783">
    <property type="entry name" value="Zinc beta-ribbon"/>
    <property type="match status" value="2"/>
</dbReference>
<proteinExistence type="inferred from homology"/>
<sequence>MDCDNESIRTETTQSTLPPSIGMSPRQRKARELQAHPNVIFPCVSSADHWKQNSPQRECGSPLPQRQASPMSPPPEGCRPLTSGHEYGSFASVNRPSSPATPGKDPRFPLSSSPITSYHDAMLRPREAHPAPVQARVLREFERLSVPEIVPVPGALQIVFVMAEQKQPGVSMKFCPECNFMLYPHEDKVRHKLGYQCKQCGHTEPATESCVGITRVLASSEREYVQVSHDLSLDPTLPRTNNVPCPRCGHDEAAFTQSNTSRGDEGISLLFICTNPQCGYQWLE</sequence>
<dbReference type="GO" id="GO:0000428">
    <property type="term" value="C:DNA-directed RNA polymerase complex"/>
    <property type="evidence" value="ECO:0007669"/>
    <property type="project" value="UniProtKB-KW"/>
</dbReference>
<feature type="region of interest" description="Disordered" evidence="8">
    <location>
        <begin position="1"/>
        <end position="34"/>
    </location>
</feature>
<keyword evidence="5" id="KW-0539">Nucleus</keyword>
<evidence type="ECO:0000256" key="8">
    <source>
        <dbReference type="SAM" id="MobiDB-lite"/>
    </source>
</evidence>
<dbReference type="Pfam" id="PF01096">
    <property type="entry name" value="Zn_ribbon_TFIIS"/>
    <property type="match status" value="1"/>
</dbReference>
<evidence type="ECO:0000313" key="11">
    <source>
        <dbReference type="Proteomes" id="UP001141327"/>
    </source>
</evidence>
<dbReference type="PROSITE" id="PS51133">
    <property type="entry name" value="ZF_TFIIS_2"/>
    <property type="match status" value="1"/>
</dbReference>
<reference evidence="10" key="1">
    <citation type="journal article" date="2022" name="bioRxiv">
        <title>Genomics of Preaxostyla Flagellates Illuminates Evolutionary Transitions and the Path Towards Mitochondrial Loss.</title>
        <authorList>
            <person name="Novak L.V.F."/>
            <person name="Treitli S.C."/>
            <person name="Pyrih J."/>
            <person name="Halakuc P."/>
            <person name="Pipaliya S.V."/>
            <person name="Vacek V."/>
            <person name="Brzon O."/>
            <person name="Soukal P."/>
            <person name="Eme L."/>
            <person name="Dacks J.B."/>
            <person name="Karnkowska A."/>
            <person name="Elias M."/>
            <person name="Hampl V."/>
        </authorList>
    </citation>
    <scope>NUCLEOTIDE SEQUENCE</scope>
    <source>
        <strain evidence="10">RCP-MX</strain>
    </source>
</reference>
<dbReference type="Proteomes" id="UP001141327">
    <property type="component" value="Unassembled WGS sequence"/>
</dbReference>
<gene>
    <name evidence="10" type="ORF">PAPYR_11755</name>
</gene>
<dbReference type="InterPro" id="IPR034012">
    <property type="entry name" value="Zn_ribbon_RPB9_C"/>
</dbReference>
<evidence type="ECO:0000256" key="3">
    <source>
        <dbReference type="ARBA" id="ARBA00022771"/>
    </source>
</evidence>
<dbReference type="PANTHER" id="PTHR11239:SF1">
    <property type="entry name" value="DNA-DIRECTED RNA POLYMERASE II SUBUNIT RPB9"/>
    <property type="match status" value="1"/>
</dbReference>
<evidence type="ECO:0000313" key="10">
    <source>
        <dbReference type="EMBL" id="KAJ4453718.1"/>
    </source>
</evidence>
<dbReference type="InterPro" id="IPR001529">
    <property type="entry name" value="Zn_ribbon_RPB9"/>
</dbReference>
<keyword evidence="4" id="KW-0862">Zinc</keyword>
<keyword evidence="11" id="KW-1185">Reference proteome</keyword>
<evidence type="ECO:0000259" key="9">
    <source>
        <dbReference type="PROSITE" id="PS51133"/>
    </source>
</evidence>
<keyword evidence="3 6" id="KW-0863">Zinc-finger</keyword>
<keyword evidence="7" id="KW-0804">Transcription</keyword>
<feature type="compositionally biased region" description="Polar residues" evidence="8">
    <location>
        <begin position="91"/>
        <end position="100"/>
    </location>
</feature>